<feature type="transmembrane region" description="Helical" evidence="8">
    <location>
        <begin position="81"/>
        <end position="101"/>
    </location>
</feature>
<keyword evidence="3" id="KW-1003">Cell membrane</keyword>
<feature type="transmembrane region" description="Helical" evidence="8">
    <location>
        <begin position="326"/>
        <end position="359"/>
    </location>
</feature>
<dbReference type="Pfam" id="PF07690">
    <property type="entry name" value="MFS_1"/>
    <property type="match status" value="1"/>
</dbReference>
<evidence type="ECO:0000256" key="8">
    <source>
        <dbReference type="SAM" id="Phobius"/>
    </source>
</evidence>
<keyword evidence="5 8" id="KW-1133">Transmembrane helix</keyword>
<keyword evidence="4 8" id="KW-0812">Transmembrane</keyword>
<gene>
    <name evidence="9" type="ORF">BSTOLATCC_MIC12813</name>
</gene>
<feature type="transmembrane region" description="Helical" evidence="8">
    <location>
        <begin position="422"/>
        <end position="440"/>
    </location>
</feature>
<dbReference type="AlphaFoldDB" id="A0AAU9IJN7"/>
<feature type="transmembrane region" description="Helical" evidence="8">
    <location>
        <begin position="204"/>
        <end position="223"/>
    </location>
</feature>
<feature type="transmembrane region" description="Helical" evidence="8">
    <location>
        <begin position="172"/>
        <end position="192"/>
    </location>
</feature>
<evidence type="ECO:0000313" key="10">
    <source>
        <dbReference type="Proteomes" id="UP001162131"/>
    </source>
</evidence>
<evidence type="ECO:0000256" key="5">
    <source>
        <dbReference type="ARBA" id="ARBA00022989"/>
    </source>
</evidence>
<keyword evidence="10" id="KW-1185">Reference proteome</keyword>
<feature type="transmembrane region" description="Helical" evidence="8">
    <location>
        <begin position="107"/>
        <end position="128"/>
    </location>
</feature>
<protein>
    <recommendedName>
        <fullName evidence="11">Major facilitator superfamily (MFS) profile domain-containing protein</fullName>
    </recommendedName>
</protein>
<dbReference type="Gene3D" id="1.20.1250.20">
    <property type="entry name" value="MFS general substrate transporter like domains"/>
    <property type="match status" value="1"/>
</dbReference>
<sequence length="474" mass="53342">MDEDKSGKDNDEAPLISKSDYKDPSWDDYYKKSYKDLLNSPNDLWMVLFIKTVGFGGFSMILVSASIYLSEVQDFSDTTVGFLYGIAGILAAIYTVALSSIPDRFGIKVSMMISMGSGFIGFMMLIFITQKYIQLLILGTFVLVPLVLSPPAAKLAVKKYTSSDARSMGFSVYMMVFYGSIAISAIAVDIILTIGDEDQETFRILFIISAVCMGFAFFLALLLRELDYSYRGQEIVAVDKNEGSNWEHLRSILVLKSFWRLVLLCVTLSFIRSVYNHLNITLPLYMYRDIEDGAHFGYIIALHEVLMIIFIPILTMLIYVMNNYSLLVFGSFITAAAPLVLLFGASYLTVCIFVFFVSLGEAIHAPRIIDYTMEVATKGREGVFLAVAASPLALSFIFTGITAGPLLEEYCPEDGERECWKVWLFVSIIAFAATLVLLFCRKWLEQPYFESHPYMSCSKEAKEDRKSKETEQIE</sequence>
<feature type="transmembrane region" description="Helical" evidence="8">
    <location>
        <begin position="135"/>
        <end position="152"/>
    </location>
</feature>
<keyword evidence="6 8" id="KW-0472">Membrane</keyword>
<dbReference type="InterPro" id="IPR011701">
    <property type="entry name" value="MFS"/>
</dbReference>
<comment type="caution">
    <text evidence="9">The sequence shown here is derived from an EMBL/GenBank/DDBJ whole genome shotgun (WGS) entry which is preliminary data.</text>
</comment>
<dbReference type="GO" id="GO:0005886">
    <property type="term" value="C:plasma membrane"/>
    <property type="evidence" value="ECO:0007669"/>
    <property type="project" value="UniProtKB-SubCell"/>
</dbReference>
<feature type="region of interest" description="Disordered" evidence="7">
    <location>
        <begin position="1"/>
        <end position="22"/>
    </location>
</feature>
<evidence type="ECO:0000256" key="3">
    <source>
        <dbReference type="ARBA" id="ARBA00022475"/>
    </source>
</evidence>
<feature type="transmembrane region" description="Helical" evidence="8">
    <location>
        <begin position="257"/>
        <end position="275"/>
    </location>
</feature>
<feature type="transmembrane region" description="Helical" evidence="8">
    <location>
        <begin position="296"/>
        <end position="320"/>
    </location>
</feature>
<dbReference type="PANTHER" id="PTHR23517">
    <property type="entry name" value="RESISTANCE PROTEIN MDTM, PUTATIVE-RELATED-RELATED"/>
    <property type="match status" value="1"/>
</dbReference>
<evidence type="ECO:0000256" key="2">
    <source>
        <dbReference type="ARBA" id="ARBA00022448"/>
    </source>
</evidence>
<evidence type="ECO:0000256" key="6">
    <source>
        <dbReference type="ARBA" id="ARBA00023136"/>
    </source>
</evidence>
<feature type="compositionally biased region" description="Basic and acidic residues" evidence="7">
    <location>
        <begin position="1"/>
        <end position="11"/>
    </location>
</feature>
<dbReference type="PANTHER" id="PTHR23517:SF3">
    <property type="entry name" value="INTEGRAL MEMBRANE TRANSPORT PROTEIN"/>
    <property type="match status" value="1"/>
</dbReference>
<dbReference type="InterPro" id="IPR036259">
    <property type="entry name" value="MFS_trans_sf"/>
</dbReference>
<evidence type="ECO:0000313" key="9">
    <source>
        <dbReference type="EMBL" id="CAG9315035.1"/>
    </source>
</evidence>
<feature type="transmembrane region" description="Helical" evidence="8">
    <location>
        <begin position="44"/>
        <end position="69"/>
    </location>
</feature>
<accession>A0AAU9IJN7</accession>
<name>A0AAU9IJN7_9CILI</name>
<feature type="transmembrane region" description="Helical" evidence="8">
    <location>
        <begin position="383"/>
        <end position="402"/>
    </location>
</feature>
<evidence type="ECO:0000256" key="7">
    <source>
        <dbReference type="SAM" id="MobiDB-lite"/>
    </source>
</evidence>
<evidence type="ECO:0000256" key="1">
    <source>
        <dbReference type="ARBA" id="ARBA00004651"/>
    </source>
</evidence>
<dbReference type="InterPro" id="IPR050171">
    <property type="entry name" value="MFS_Transporters"/>
</dbReference>
<evidence type="ECO:0008006" key="11">
    <source>
        <dbReference type="Google" id="ProtNLM"/>
    </source>
</evidence>
<dbReference type="Proteomes" id="UP001162131">
    <property type="component" value="Unassembled WGS sequence"/>
</dbReference>
<organism evidence="9 10">
    <name type="scientific">Blepharisma stoltei</name>
    <dbReference type="NCBI Taxonomy" id="1481888"/>
    <lineage>
        <taxon>Eukaryota</taxon>
        <taxon>Sar</taxon>
        <taxon>Alveolata</taxon>
        <taxon>Ciliophora</taxon>
        <taxon>Postciliodesmatophora</taxon>
        <taxon>Heterotrichea</taxon>
        <taxon>Heterotrichida</taxon>
        <taxon>Blepharismidae</taxon>
        <taxon>Blepharisma</taxon>
    </lineage>
</organism>
<comment type="subcellular location">
    <subcellularLocation>
        <location evidence="1">Cell membrane</location>
        <topology evidence="1">Multi-pass membrane protein</topology>
    </subcellularLocation>
</comment>
<dbReference type="EMBL" id="CAJZBQ010000013">
    <property type="protein sequence ID" value="CAG9315035.1"/>
    <property type="molecule type" value="Genomic_DNA"/>
</dbReference>
<proteinExistence type="predicted"/>
<reference evidence="9" key="1">
    <citation type="submission" date="2021-09" db="EMBL/GenBank/DDBJ databases">
        <authorList>
            <consortium name="AG Swart"/>
            <person name="Singh M."/>
            <person name="Singh A."/>
            <person name="Seah K."/>
            <person name="Emmerich C."/>
        </authorList>
    </citation>
    <scope>NUCLEOTIDE SEQUENCE</scope>
    <source>
        <strain evidence="9">ATCC30299</strain>
    </source>
</reference>
<evidence type="ECO:0000256" key="4">
    <source>
        <dbReference type="ARBA" id="ARBA00022692"/>
    </source>
</evidence>
<dbReference type="GO" id="GO:0022857">
    <property type="term" value="F:transmembrane transporter activity"/>
    <property type="evidence" value="ECO:0007669"/>
    <property type="project" value="InterPro"/>
</dbReference>
<dbReference type="SUPFAM" id="SSF103473">
    <property type="entry name" value="MFS general substrate transporter"/>
    <property type="match status" value="1"/>
</dbReference>
<keyword evidence="2" id="KW-0813">Transport</keyword>